<accession>J9G4G5</accession>
<dbReference type="InterPro" id="IPR006311">
    <property type="entry name" value="TAT_signal"/>
</dbReference>
<gene>
    <name evidence="3" type="ORF">EVA_09806</name>
</gene>
<dbReference type="SUPFAM" id="SSF69304">
    <property type="entry name" value="Tricorn protease N-terminal domain"/>
    <property type="match status" value="1"/>
</dbReference>
<feature type="non-terminal residue" evidence="3">
    <location>
        <position position="312"/>
    </location>
</feature>
<dbReference type="GO" id="GO:0042597">
    <property type="term" value="C:periplasmic space"/>
    <property type="evidence" value="ECO:0007669"/>
    <property type="project" value="InterPro"/>
</dbReference>
<dbReference type="PROSITE" id="PS51318">
    <property type="entry name" value="TAT"/>
    <property type="match status" value="1"/>
</dbReference>
<dbReference type="Gene3D" id="3.40.50.10070">
    <property type="entry name" value="TolB, N-terminal domain"/>
    <property type="match status" value="1"/>
</dbReference>
<organism evidence="3">
    <name type="scientific">gut metagenome</name>
    <dbReference type="NCBI Taxonomy" id="749906"/>
    <lineage>
        <taxon>unclassified sequences</taxon>
        <taxon>metagenomes</taxon>
        <taxon>organismal metagenomes</taxon>
    </lineage>
</organism>
<sequence>MNCYNFSRRALIGAGVAASGFAAMPALAELQISIVGVGANQIPLAMKPFAGTKEVPEDVFAVVKADLARCGAFRFINPITETGTESLIKPENLLEWGRAGANALVTGTIEKINETTWELRCYLHDVVTGDLLESLSFSVGTGGLRMAAHRMADKIYSRLTGEGPIFASRLLYVSQLSRQHYELIVSDSDGANPRIALKSTEPIISPVWAPDGRQIAYVSFEALAGMKKAVVYVQDLARGSRQAIATFRGNNSAPAFSPDGSQLAVALSRDGLTQIYLMNVNGTGLRRFTRSYGIDTEPVFSKDGKYLYFVSD</sequence>
<dbReference type="PANTHER" id="PTHR36842:SF1">
    <property type="entry name" value="PROTEIN TOLB"/>
    <property type="match status" value="1"/>
</dbReference>
<comment type="similarity">
    <text evidence="1">Belongs to the TolB family.</text>
</comment>
<protein>
    <submittedName>
        <fullName evidence="3">Translocation protein TolB</fullName>
    </submittedName>
</protein>
<evidence type="ECO:0000259" key="2">
    <source>
        <dbReference type="Pfam" id="PF04052"/>
    </source>
</evidence>
<name>J9G4G5_9ZZZZ</name>
<evidence type="ECO:0000256" key="1">
    <source>
        <dbReference type="ARBA" id="ARBA00009820"/>
    </source>
</evidence>
<comment type="caution">
    <text evidence="3">The sequence shown here is derived from an EMBL/GenBank/DDBJ whole genome shotgun (WGS) entry which is preliminary data.</text>
</comment>
<proteinExistence type="inferred from homology"/>
<dbReference type="EMBL" id="AMCI01002688">
    <property type="protein sequence ID" value="EJX02087.1"/>
    <property type="molecule type" value="Genomic_DNA"/>
</dbReference>
<dbReference type="Gene3D" id="2.120.10.30">
    <property type="entry name" value="TolB, C-terminal domain"/>
    <property type="match status" value="1"/>
</dbReference>
<dbReference type="AlphaFoldDB" id="J9G4G5"/>
<feature type="domain" description="TolB N-terminal" evidence="2">
    <location>
        <begin position="30"/>
        <end position="130"/>
    </location>
</feature>
<dbReference type="SUPFAM" id="SSF52964">
    <property type="entry name" value="TolB, N-terminal domain"/>
    <property type="match status" value="1"/>
</dbReference>
<dbReference type="InterPro" id="IPR011042">
    <property type="entry name" value="6-blade_b-propeller_TolB-like"/>
</dbReference>
<dbReference type="PANTHER" id="PTHR36842">
    <property type="entry name" value="PROTEIN TOLB HOMOLOG"/>
    <property type="match status" value="1"/>
</dbReference>
<dbReference type="Pfam" id="PF07676">
    <property type="entry name" value="PD40"/>
    <property type="match status" value="3"/>
</dbReference>
<dbReference type="InterPro" id="IPR011659">
    <property type="entry name" value="WD40"/>
</dbReference>
<evidence type="ECO:0000313" key="3">
    <source>
        <dbReference type="EMBL" id="EJX02087.1"/>
    </source>
</evidence>
<reference evidence="3" key="1">
    <citation type="journal article" date="2012" name="PLoS ONE">
        <title>Gene sets for utilization of primary and secondary nutrition supplies in the distal gut of endangered iberian lynx.</title>
        <authorList>
            <person name="Alcaide M."/>
            <person name="Messina E."/>
            <person name="Richter M."/>
            <person name="Bargiela R."/>
            <person name="Peplies J."/>
            <person name="Huws S.A."/>
            <person name="Newbold C.J."/>
            <person name="Golyshin P.N."/>
            <person name="Simon M.A."/>
            <person name="Lopez G."/>
            <person name="Yakimov M.M."/>
            <person name="Ferrer M."/>
        </authorList>
    </citation>
    <scope>NUCLEOTIDE SEQUENCE</scope>
</reference>
<dbReference type="InterPro" id="IPR007195">
    <property type="entry name" value="TolB_N"/>
</dbReference>
<dbReference type="GO" id="GO:0015031">
    <property type="term" value="P:protein transport"/>
    <property type="evidence" value="ECO:0007669"/>
    <property type="project" value="InterPro"/>
</dbReference>
<dbReference type="Pfam" id="PF04052">
    <property type="entry name" value="TolB_N"/>
    <property type="match status" value="1"/>
</dbReference>